<organism evidence="1 2">
    <name type="scientific">Corallococcus llansteffanensis</name>
    <dbReference type="NCBI Taxonomy" id="2316731"/>
    <lineage>
        <taxon>Bacteria</taxon>
        <taxon>Pseudomonadati</taxon>
        <taxon>Myxococcota</taxon>
        <taxon>Myxococcia</taxon>
        <taxon>Myxococcales</taxon>
        <taxon>Cystobacterineae</taxon>
        <taxon>Myxococcaceae</taxon>
        <taxon>Corallococcus</taxon>
    </lineage>
</organism>
<protein>
    <submittedName>
        <fullName evidence="1">Uncharacterized protein</fullName>
    </submittedName>
</protein>
<dbReference type="EMBL" id="RAWB01000459">
    <property type="protein sequence ID" value="RKH49459.1"/>
    <property type="molecule type" value="Genomic_DNA"/>
</dbReference>
<proteinExistence type="predicted"/>
<name>A0A3A8P0Y9_9BACT</name>
<accession>A0A3A8P0Y9</accession>
<evidence type="ECO:0000313" key="2">
    <source>
        <dbReference type="Proteomes" id="UP000272888"/>
    </source>
</evidence>
<dbReference type="AlphaFoldDB" id="A0A3A8P0Y9"/>
<dbReference type="Proteomes" id="UP000272888">
    <property type="component" value="Unassembled WGS sequence"/>
</dbReference>
<reference evidence="2" key="1">
    <citation type="submission" date="2018-09" db="EMBL/GenBank/DDBJ databases">
        <authorList>
            <person name="Livingstone P.G."/>
            <person name="Whitworth D.E."/>
        </authorList>
    </citation>
    <scope>NUCLEOTIDE SEQUENCE [LARGE SCALE GENOMIC DNA]</scope>
    <source>
        <strain evidence="2">CA051B</strain>
    </source>
</reference>
<evidence type="ECO:0000313" key="1">
    <source>
        <dbReference type="EMBL" id="RKH49459.1"/>
    </source>
</evidence>
<gene>
    <name evidence="1" type="ORF">D7V93_31865</name>
</gene>
<keyword evidence="2" id="KW-1185">Reference proteome</keyword>
<sequence length="70" mass="7254">MVSHFLHVVQAKDAAGGAALQLTLGETSTSYTVTLIHPTRAEPGSRHAYPMAQPINAKAKKAVAAELTGA</sequence>
<comment type="caution">
    <text evidence="1">The sequence shown here is derived from an EMBL/GenBank/DDBJ whole genome shotgun (WGS) entry which is preliminary data.</text>
</comment>